<dbReference type="GO" id="GO:0016757">
    <property type="term" value="F:glycosyltransferase activity"/>
    <property type="evidence" value="ECO:0007669"/>
    <property type="project" value="UniProtKB-KW"/>
</dbReference>
<comment type="caution">
    <text evidence="5">The sequence shown here is derived from an EMBL/GenBank/DDBJ whole genome shotgun (WGS) entry which is preliminary data.</text>
</comment>
<feature type="domain" description="Glycosyltransferase subfamily 4-like N-terminal" evidence="4">
    <location>
        <begin position="33"/>
        <end position="212"/>
    </location>
</feature>
<dbReference type="AlphaFoldDB" id="A0A919NMS0"/>
<organism evidence="5 6">
    <name type="scientific">Paractinoplanes tereljensis</name>
    <dbReference type="NCBI Taxonomy" id="571912"/>
    <lineage>
        <taxon>Bacteria</taxon>
        <taxon>Bacillati</taxon>
        <taxon>Actinomycetota</taxon>
        <taxon>Actinomycetes</taxon>
        <taxon>Micromonosporales</taxon>
        <taxon>Micromonosporaceae</taxon>
        <taxon>Paractinoplanes</taxon>
    </lineage>
</organism>
<dbReference type="Pfam" id="PF13439">
    <property type="entry name" value="Glyco_transf_4"/>
    <property type="match status" value="1"/>
</dbReference>
<dbReference type="PANTHER" id="PTHR12526">
    <property type="entry name" value="GLYCOSYLTRANSFERASE"/>
    <property type="match status" value="1"/>
</dbReference>
<accession>A0A919NMS0</accession>
<evidence type="ECO:0000256" key="2">
    <source>
        <dbReference type="ARBA" id="ARBA00022679"/>
    </source>
</evidence>
<sequence>MRGAANVSNLTGHGKARESAMKVLFLINDAFGIGGTIKTTFNLGAALAARGHEVEVLSTVRHRDVPKMPIDPAIRLMSLVEQRTEHPDYVADAPGRGRDPKVYPKSDFRARDYDRFVEERYRAYLRGSDADVVIATRPGLIAYTAAFAPRHMVRIGQEHLVRGQHRKALRELMPRYLRKLDAFVTVSQHDADDYREHLRLRRTRLLFIPNGVPAPTVPPSHGRAKLVVAAGRLIASKRYDVLIRAFAKVAAERPDWQLRIYGDGKETPALRALVLELGLHNHVRMMGQYSPIEAEWAKGSIAAVSADREPFGMTLVEAMRCGVPVVSTDAPHGPGEILRHGEDGLLTPVGDPDAMGDALLKLINDDELRRSMAAAALTNSARYDPAPIAEQYERLFTEISDNKRKPWRRREPVEALGPAATDTQPTLDWDGVAPLPDGVTVNMEGRLEKDGVPLLAGLRDTRHLLDGPVGQRIQLPYRTQDGWLAVRIWDQPVYAEVGDITTDTDGIHLTGRLHGAMFDDPLLEAQDGKDIRKLTVTTDGLDFRASIPSLPIGTWTLRLRHAATADPVTLGRFRDDIVDKRTAFVLPATTVGGAKLQPGYTESNDFTIRVTA</sequence>
<evidence type="ECO:0000313" key="6">
    <source>
        <dbReference type="Proteomes" id="UP000623608"/>
    </source>
</evidence>
<keyword evidence="2" id="KW-0808">Transferase</keyword>
<protein>
    <recommendedName>
        <fullName evidence="7">Glycosyltransferase involved in cell wall biosynthesis</fullName>
    </recommendedName>
</protein>
<evidence type="ECO:0000256" key="1">
    <source>
        <dbReference type="ARBA" id="ARBA00022676"/>
    </source>
</evidence>
<keyword evidence="6" id="KW-1185">Reference proteome</keyword>
<dbReference type="EMBL" id="BOMY01000028">
    <property type="protein sequence ID" value="GIF21353.1"/>
    <property type="molecule type" value="Genomic_DNA"/>
</dbReference>
<evidence type="ECO:0000259" key="3">
    <source>
        <dbReference type="Pfam" id="PF00534"/>
    </source>
</evidence>
<evidence type="ECO:0000313" key="5">
    <source>
        <dbReference type="EMBL" id="GIF21353.1"/>
    </source>
</evidence>
<dbReference type="InterPro" id="IPR001296">
    <property type="entry name" value="Glyco_trans_1"/>
</dbReference>
<feature type="domain" description="Glycosyl transferase family 1" evidence="3">
    <location>
        <begin position="223"/>
        <end position="376"/>
    </location>
</feature>
<dbReference type="PANTHER" id="PTHR12526:SF627">
    <property type="entry name" value="D-RHAMNOSYLTRANSFERASE WBPZ"/>
    <property type="match status" value="1"/>
</dbReference>
<name>A0A919NMS0_9ACTN</name>
<dbReference type="Gene3D" id="3.40.50.2000">
    <property type="entry name" value="Glycogen Phosphorylase B"/>
    <property type="match status" value="2"/>
</dbReference>
<dbReference type="Pfam" id="PF00534">
    <property type="entry name" value="Glycos_transf_1"/>
    <property type="match status" value="1"/>
</dbReference>
<dbReference type="SUPFAM" id="SSF53756">
    <property type="entry name" value="UDP-Glycosyltransferase/glycogen phosphorylase"/>
    <property type="match status" value="1"/>
</dbReference>
<reference evidence="5" key="1">
    <citation type="submission" date="2021-01" db="EMBL/GenBank/DDBJ databases">
        <title>Whole genome shotgun sequence of Actinoplanes tereljensis NBRC 105297.</title>
        <authorList>
            <person name="Komaki H."/>
            <person name="Tamura T."/>
        </authorList>
    </citation>
    <scope>NUCLEOTIDE SEQUENCE</scope>
    <source>
        <strain evidence="5">NBRC 105297</strain>
    </source>
</reference>
<dbReference type="InterPro" id="IPR028098">
    <property type="entry name" value="Glyco_trans_4-like_N"/>
</dbReference>
<evidence type="ECO:0000259" key="4">
    <source>
        <dbReference type="Pfam" id="PF13439"/>
    </source>
</evidence>
<evidence type="ECO:0008006" key="7">
    <source>
        <dbReference type="Google" id="ProtNLM"/>
    </source>
</evidence>
<proteinExistence type="predicted"/>
<dbReference type="Proteomes" id="UP000623608">
    <property type="component" value="Unassembled WGS sequence"/>
</dbReference>
<dbReference type="CDD" id="cd03820">
    <property type="entry name" value="GT4_AmsD-like"/>
    <property type="match status" value="1"/>
</dbReference>
<gene>
    <name evidence="5" type="ORF">Ate02nite_40830</name>
</gene>
<keyword evidence="1" id="KW-0328">Glycosyltransferase</keyword>